<protein>
    <recommendedName>
        <fullName evidence="9">3-oxo-tetronate 4-phosphate decarboxylase</fullName>
        <ecNumber evidence="8">4.1.1.104</ecNumber>
    </recommendedName>
</protein>
<evidence type="ECO:0000256" key="6">
    <source>
        <dbReference type="ARBA" id="ARBA00023277"/>
    </source>
</evidence>
<evidence type="ECO:0000256" key="3">
    <source>
        <dbReference type="ARBA" id="ARBA00022723"/>
    </source>
</evidence>
<comment type="catalytic activity">
    <reaction evidence="11">
        <text>3-dehydro-4-O-phospho-L-erythronate + H(+) = dihydroxyacetone phosphate + CO2</text>
        <dbReference type="Rhea" id="RHEA:52404"/>
        <dbReference type="ChEBI" id="CHEBI:15378"/>
        <dbReference type="ChEBI" id="CHEBI:16526"/>
        <dbReference type="ChEBI" id="CHEBI:57642"/>
        <dbReference type="ChEBI" id="CHEBI:136592"/>
        <dbReference type="EC" id="4.1.1.104"/>
    </reaction>
</comment>
<dbReference type="Proteomes" id="UP000823631">
    <property type="component" value="Unassembled WGS sequence"/>
</dbReference>
<accession>A0A9D9DA65</accession>
<dbReference type="InterPro" id="IPR036409">
    <property type="entry name" value="Aldolase_II/adducin_N_sf"/>
</dbReference>
<evidence type="ECO:0000256" key="7">
    <source>
        <dbReference type="ARBA" id="ARBA00044745"/>
    </source>
</evidence>
<evidence type="ECO:0000313" key="14">
    <source>
        <dbReference type="Proteomes" id="UP000823631"/>
    </source>
</evidence>
<name>A0A9D9DA65_9GAMM</name>
<keyword evidence="3" id="KW-0479">Metal-binding</keyword>
<evidence type="ECO:0000256" key="4">
    <source>
        <dbReference type="ARBA" id="ARBA00022833"/>
    </source>
</evidence>
<comment type="catalytic activity">
    <reaction evidence="10">
        <text>3-dehydro-4-O-phospho-D-erythronate + H(+) = dihydroxyacetone phosphate + CO2</text>
        <dbReference type="Rhea" id="RHEA:52416"/>
        <dbReference type="ChEBI" id="CHEBI:15378"/>
        <dbReference type="ChEBI" id="CHEBI:16526"/>
        <dbReference type="ChEBI" id="CHEBI:57642"/>
        <dbReference type="ChEBI" id="CHEBI:136593"/>
        <dbReference type="EC" id="4.1.1.104"/>
    </reaction>
</comment>
<comment type="similarity">
    <text evidence="2">Belongs to the aldolase class II family. AraD/FucA subfamily.</text>
</comment>
<dbReference type="PANTHER" id="PTHR22789:SF0">
    <property type="entry name" value="3-OXO-TETRONATE 4-PHOSPHATE DECARBOXYLASE-RELATED"/>
    <property type="match status" value="1"/>
</dbReference>
<dbReference type="NCBIfam" id="NF006000">
    <property type="entry name" value="PRK08130.1"/>
    <property type="match status" value="1"/>
</dbReference>
<reference evidence="13" key="2">
    <citation type="journal article" date="2021" name="PeerJ">
        <title>Extensive microbial diversity within the chicken gut microbiome revealed by metagenomics and culture.</title>
        <authorList>
            <person name="Gilroy R."/>
            <person name="Ravi A."/>
            <person name="Getino M."/>
            <person name="Pursley I."/>
            <person name="Horton D.L."/>
            <person name="Alikhan N.F."/>
            <person name="Baker D."/>
            <person name="Gharbi K."/>
            <person name="Hall N."/>
            <person name="Watson M."/>
            <person name="Adriaenssens E.M."/>
            <person name="Foster-Nyarko E."/>
            <person name="Jarju S."/>
            <person name="Secka A."/>
            <person name="Antonio M."/>
            <person name="Oren A."/>
            <person name="Chaudhuri R.R."/>
            <person name="La Ragione R."/>
            <person name="Hildebrand F."/>
            <person name="Pallen M.J."/>
        </authorList>
    </citation>
    <scope>NUCLEOTIDE SEQUENCE</scope>
    <source>
        <strain evidence="13">17213</strain>
    </source>
</reference>
<dbReference type="GO" id="GO:0016832">
    <property type="term" value="F:aldehyde-lyase activity"/>
    <property type="evidence" value="ECO:0007669"/>
    <property type="project" value="InterPro"/>
</dbReference>
<dbReference type="SUPFAM" id="SSF53639">
    <property type="entry name" value="AraD/HMP-PK domain-like"/>
    <property type="match status" value="1"/>
</dbReference>
<dbReference type="InterPro" id="IPR050197">
    <property type="entry name" value="Aldolase_class_II_sugar_metab"/>
</dbReference>
<dbReference type="GO" id="GO:0005829">
    <property type="term" value="C:cytosol"/>
    <property type="evidence" value="ECO:0007669"/>
    <property type="project" value="TreeGrafter"/>
</dbReference>
<organism evidence="13 14">
    <name type="scientific">Candidatus Avisuccinivibrio stercorigallinarum</name>
    <dbReference type="NCBI Taxonomy" id="2840704"/>
    <lineage>
        <taxon>Bacteria</taxon>
        <taxon>Pseudomonadati</taxon>
        <taxon>Pseudomonadota</taxon>
        <taxon>Gammaproteobacteria</taxon>
        <taxon>Aeromonadales</taxon>
        <taxon>Succinivibrionaceae</taxon>
        <taxon>Succinivibrionaceae incertae sedis</taxon>
        <taxon>Candidatus Avisuccinivibrio</taxon>
    </lineage>
</organism>
<dbReference type="EC" id="4.1.1.104" evidence="8"/>
<dbReference type="NCBIfam" id="NF043034">
    <property type="entry name" value="OxoTetrPhDc"/>
    <property type="match status" value="1"/>
</dbReference>
<dbReference type="EMBL" id="JADINH010000003">
    <property type="protein sequence ID" value="MBO8414795.1"/>
    <property type="molecule type" value="Genomic_DNA"/>
</dbReference>
<dbReference type="GO" id="GO:0019323">
    <property type="term" value="P:pentose catabolic process"/>
    <property type="evidence" value="ECO:0007669"/>
    <property type="project" value="InterPro"/>
</dbReference>
<dbReference type="FunFam" id="3.40.225.10:FF:000008">
    <property type="entry name" value="Sugar aldolase"/>
    <property type="match status" value="1"/>
</dbReference>
<keyword evidence="5" id="KW-0456">Lyase</keyword>
<evidence type="ECO:0000256" key="11">
    <source>
        <dbReference type="ARBA" id="ARBA00048603"/>
    </source>
</evidence>
<proteinExistence type="inferred from homology"/>
<evidence type="ECO:0000313" key="13">
    <source>
        <dbReference type="EMBL" id="MBO8414795.1"/>
    </source>
</evidence>
<feature type="domain" description="Class II aldolase/adducin N-terminal" evidence="12">
    <location>
        <begin position="9"/>
        <end position="188"/>
    </location>
</feature>
<dbReference type="InterPro" id="IPR050013">
    <property type="entry name" value="OtnC"/>
</dbReference>
<evidence type="ECO:0000256" key="2">
    <source>
        <dbReference type="ARBA" id="ARBA00010037"/>
    </source>
</evidence>
<reference evidence="13" key="1">
    <citation type="submission" date="2020-10" db="EMBL/GenBank/DDBJ databases">
        <authorList>
            <person name="Gilroy R."/>
        </authorList>
    </citation>
    <scope>NUCLEOTIDE SEQUENCE</scope>
    <source>
        <strain evidence="13">17213</strain>
    </source>
</reference>
<comment type="cofactor">
    <cofactor evidence="1">
        <name>Zn(2+)</name>
        <dbReference type="ChEBI" id="CHEBI:29105"/>
    </cofactor>
</comment>
<dbReference type="Pfam" id="PF00596">
    <property type="entry name" value="Aldolase_II"/>
    <property type="match status" value="1"/>
</dbReference>
<dbReference type="InterPro" id="IPR001303">
    <property type="entry name" value="Aldolase_II/adducin_N"/>
</dbReference>
<dbReference type="Gene3D" id="3.40.225.10">
    <property type="entry name" value="Class II aldolase/adducin N-terminal domain"/>
    <property type="match status" value="1"/>
</dbReference>
<sequence length="210" mass="22937">MKTKEELIAEFVEAGKTLYERGYATGSAGNMSICLPDGTVAATPTGSCLGRLDADNLSIVDKDGNLLSGPKATKEVLFHLAIYRNNPEQQAVVHLHCCYCTAYACLKDLNKDSVLDPITPYVVMRMGDVPLIPYYKPGSIHLAEDIGAVAAGHNAFLMANHGMITCGRTMNEAVCNAEELEASCKLFFVLRGCEDRIRYLTEAEINELRK</sequence>
<evidence type="ECO:0000256" key="9">
    <source>
        <dbReference type="ARBA" id="ARBA00044803"/>
    </source>
</evidence>
<evidence type="ECO:0000256" key="8">
    <source>
        <dbReference type="ARBA" id="ARBA00044772"/>
    </source>
</evidence>
<gene>
    <name evidence="13" type="ORF">IAB19_00225</name>
</gene>
<dbReference type="SMART" id="SM01007">
    <property type="entry name" value="Aldolase_II"/>
    <property type="match status" value="1"/>
</dbReference>
<evidence type="ECO:0000256" key="1">
    <source>
        <dbReference type="ARBA" id="ARBA00001947"/>
    </source>
</evidence>
<evidence type="ECO:0000256" key="10">
    <source>
        <dbReference type="ARBA" id="ARBA00047520"/>
    </source>
</evidence>
<dbReference type="GO" id="GO:0046872">
    <property type="term" value="F:metal ion binding"/>
    <property type="evidence" value="ECO:0007669"/>
    <property type="project" value="UniProtKB-KW"/>
</dbReference>
<dbReference type="AlphaFoldDB" id="A0A9D9DA65"/>
<comment type="function">
    <text evidence="7">Catalyzes the decarboxylation of 3-oxo-tetronate 4-phosphate to dihydroxyacetone phosphate (DHAP) and CO(2).</text>
</comment>
<evidence type="ECO:0000259" key="12">
    <source>
        <dbReference type="SMART" id="SM01007"/>
    </source>
</evidence>
<keyword evidence="6" id="KW-0119">Carbohydrate metabolism</keyword>
<dbReference type="PANTHER" id="PTHR22789">
    <property type="entry name" value="FUCULOSE PHOSPHATE ALDOLASE"/>
    <property type="match status" value="1"/>
</dbReference>
<comment type="caution">
    <text evidence="13">The sequence shown here is derived from an EMBL/GenBank/DDBJ whole genome shotgun (WGS) entry which is preliminary data.</text>
</comment>
<evidence type="ECO:0000256" key="5">
    <source>
        <dbReference type="ARBA" id="ARBA00023239"/>
    </source>
</evidence>
<keyword evidence="4" id="KW-0862">Zinc</keyword>